<dbReference type="EMBL" id="JBJHZX010000006">
    <property type="protein sequence ID" value="MFL0195064.1"/>
    <property type="molecule type" value="Genomic_DNA"/>
</dbReference>
<dbReference type="InterPro" id="IPR029063">
    <property type="entry name" value="SAM-dependent_MTases_sf"/>
</dbReference>
<dbReference type="GO" id="GO:0008168">
    <property type="term" value="F:methyltransferase activity"/>
    <property type="evidence" value="ECO:0007669"/>
    <property type="project" value="UniProtKB-KW"/>
</dbReference>
<dbReference type="GO" id="GO:0032259">
    <property type="term" value="P:methylation"/>
    <property type="evidence" value="ECO:0007669"/>
    <property type="project" value="UniProtKB-KW"/>
</dbReference>
<organism evidence="5 6">
    <name type="scientific">Candidatus Clostridium eludens</name>
    <dbReference type="NCBI Taxonomy" id="3381663"/>
    <lineage>
        <taxon>Bacteria</taxon>
        <taxon>Bacillati</taxon>
        <taxon>Bacillota</taxon>
        <taxon>Clostridia</taxon>
        <taxon>Eubacteriales</taxon>
        <taxon>Clostridiaceae</taxon>
        <taxon>Clostridium</taxon>
    </lineage>
</organism>
<keyword evidence="2 4" id="KW-0489">Methyltransferase</keyword>
<dbReference type="PANTHER" id="PTHR43619:SF2">
    <property type="entry name" value="S-ADENOSYL-L-METHIONINE-DEPENDENT METHYLTRANSFERASES SUPERFAMILY PROTEIN"/>
    <property type="match status" value="1"/>
</dbReference>
<protein>
    <recommendedName>
        <fullName evidence="4">S-adenosyl-L-methionine-dependent methyltransferase</fullName>
        <ecNumber evidence="4">2.1.1.-</ecNumber>
    </recommendedName>
</protein>
<dbReference type="SUPFAM" id="SSF53335">
    <property type="entry name" value="S-adenosyl-L-methionine-dependent methyltransferases"/>
    <property type="match status" value="1"/>
</dbReference>
<dbReference type="EC" id="2.1.1.-" evidence="4"/>
<dbReference type="Proteomes" id="UP001623660">
    <property type="component" value="Unassembled WGS sequence"/>
</dbReference>
<dbReference type="NCBIfam" id="TIGR00027">
    <property type="entry name" value="mthyl_TIGR00027"/>
    <property type="match status" value="1"/>
</dbReference>
<comment type="similarity">
    <text evidence="1 4">Belongs to the UPF0677 family.</text>
</comment>
<dbReference type="RefSeq" id="WP_406791182.1">
    <property type="nucleotide sequence ID" value="NZ_JBJHZX010000006.1"/>
</dbReference>
<evidence type="ECO:0000256" key="4">
    <source>
        <dbReference type="RuleBase" id="RU362030"/>
    </source>
</evidence>
<dbReference type="InterPro" id="IPR007213">
    <property type="entry name" value="Ppm1/Ppm2/Tcmp"/>
</dbReference>
<keyword evidence="4" id="KW-0949">S-adenosyl-L-methionine</keyword>
<evidence type="ECO:0000313" key="5">
    <source>
        <dbReference type="EMBL" id="MFL0195064.1"/>
    </source>
</evidence>
<accession>A0ABW8SG93</accession>
<dbReference type="InterPro" id="IPR011610">
    <property type="entry name" value="SAM_mthyl_Trfase_ML2640-like"/>
</dbReference>
<evidence type="ECO:0000256" key="3">
    <source>
        <dbReference type="ARBA" id="ARBA00022679"/>
    </source>
</evidence>
<dbReference type="Gene3D" id="3.40.50.150">
    <property type="entry name" value="Vaccinia Virus protein VP39"/>
    <property type="match status" value="1"/>
</dbReference>
<gene>
    <name evidence="5" type="ORF">ACJDU8_05665</name>
</gene>
<proteinExistence type="inferred from homology"/>
<sequence length="290" mass="32811">MKKNQSSRSAEGVALMRALEAQKPENERICYDPYAYAFVPDGILYSFFKKIINSNIYDCLAPGAKEFVVGRERYIDDFLISVLDEGLEQVVILGAGFDTRAYRIPGIEKTRVFEIDHPATQKVKLQRLRKVIDPLPEYVTFTSVDFNTQQLGERLQSSSYNKKGKTLFIWQGVTYFLTKEGVDSTLAFIANHSGPGSAVIFDYFYNETLHDTHSIEVKMMQRTARMAGEGYLFGVDQGQIEQFLIQRGFHDILNTELKDIKQLYFTGPNAGHKIAEGIAVVSARVNYVGD</sequence>
<dbReference type="Pfam" id="PF04072">
    <property type="entry name" value="LCM"/>
    <property type="match status" value="1"/>
</dbReference>
<comment type="caution">
    <text evidence="5">The sequence shown here is derived from an EMBL/GenBank/DDBJ whole genome shotgun (WGS) entry which is preliminary data.</text>
</comment>
<keyword evidence="6" id="KW-1185">Reference proteome</keyword>
<comment type="function">
    <text evidence="4">Exhibits S-adenosyl-L-methionine-dependent methyltransferase activity.</text>
</comment>
<evidence type="ECO:0000256" key="1">
    <source>
        <dbReference type="ARBA" id="ARBA00008138"/>
    </source>
</evidence>
<keyword evidence="3" id="KW-0808">Transferase</keyword>
<dbReference type="PANTHER" id="PTHR43619">
    <property type="entry name" value="S-ADENOSYL-L-METHIONINE-DEPENDENT METHYLTRANSFERASE YKTD-RELATED"/>
    <property type="match status" value="1"/>
</dbReference>
<reference evidence="5 6" key="1">
    <citation type="submission" date="2024-11" db="EMBL/GenBank/DDBJ databases">
        <authorList>
            <person name="Heng Y.C."/>
            <person name="Lim A.C.H."/>
            <person name="Lee J.K.Y."/>
            <person name="Kittelmann S."/>
        </authorList>
    </citation>
    <scope>NUCLEOTIDE SEQUENCE [LARGE SCALE GENOMIC DNA]</scope>
    <source>
        <strain evidence="5 6">WILCCON 0269</strain>
    </source>
</reference>
<evidence type="ECO:0000313" key="6">
    <source>
        <dbReference type="Proteomes" id="UP001623660"/>
    </source>
</evidence>
<evidence type="ECO:0000256" key="2">
    <source>
        <dbReference type="ARBA" id="ARBA00022603"/>
    </source>
</evidence>
<name>A0ABW8SG93_9CLOT</name>